<dbReference type="EMBL" id="JH598544">
    <property type="status" value="NOT_ANNOTATED_CDS"/>
    <property type="molecule type" value="Genomic_DNA"/>
</dbReference>
<dbReference type="AlphaFoldDB" id="M4BQ13"/>
<proteinExistence type="predicted"/>
<name>M4BQ13_HYAAE</name>
<dbReference type="Proteomes" id="UP000011713">
    <property type="component" value="Unassembled WGS sequence"/>
</dbReference>
<reference evidence="1" key="2">
    <citation type="submission" date="2015-06" db="UniProtKB">
        <authorList>
            <consortium name="EnsemblProtists"/>
        </authorList>
    </citation>
    <scope>IDENTIFICATION</scope>
    <source>
        <strain evidence="1">Emoy2</strain>
    </source>
</reference>
<protein>
    <submittedName>
        <fullName evidence="1">Uncharacterized protein</fullName>
    </submittedName>
</protein>
<dbReference type="VEuPathDB" id="FungiDB:HpaG808502"/>
<accession>M4BQ13</accession>
<organism evidence="1 2">
    <name type="scientific">Hyaloperonospora arabidopsidis (strain Emoy2)</name>
    <name type="common">Downy mildew agent</name>
    <name type="synonym">Peronospora arabidopsidis</name>
    <dbReference type="NCBI Taxonomy" id="559515"/>
    <lineage>
        <taxon>Eukaryota</taxon>
        <taxon>Sar</taxon>
        <taxon>Stramenopiles</taxon>
        <taxon>Oomycota</taxon>
        <taxon>Peronosporomycetes</taxon>
        <taxon>Peronosporales</taxon>
        <taxon>Peronosporaceae</taxon>
        <taxon>Hyaloperonospora</taxon>
    </lineage>
</organism>
<dbReference type="HOGENOM" id="CLU_2627226_0_0_1"/>
<keyword evidence="2" id="KW-1185">Reference proteome</keyword>
<evidence type="ECO:0000313" key="1">
    <source>
        <dbReference type="EnsemblProtists" id="HpaP808502"/>
    </source>
</evidence>
<dbReference type="EnsemblProtists" id="HpaT808502">
    <property type="protein sequence ID" value="HpaP808502"/>
    <property type="gene ID" value="HpaG808502"/>
</dbReference>
<evidence type="ECO:0000313" key="2">
    <source>
        <dbReference type="Proteomes" id="UP000011713"/>
    </source>
</evidence>
<reference evidence="2" key="1">
    <citation type="journal article" date="2010" name="Science">
        <title>Signatures of adaptation to obligate biotrophy in the Hyaloperonospora arabidopsidis genome.</title>
        <authorList>
            <person name="Baxter L."/>
            <person name="Tripathy S."/>
            <person name="Ishaque N."/>
            <person name="Boot N."/>
            <person name="Cabral A."/>
            <person name="Kemen E."/>
            <person name="Thines M."/>
            <person name="Ah-Fong A."/>
            <person name="Anderson R."/>
            <person name="Badejoko W."/>
            <person name="Bittner-Eddy P."/>
            <person name="Boore J.L."/>
            <person name="Chibucos M.C."/>
            <person name="Coates M."/>
            <person name="Dehal P."/>
            <person name="Delehaunty K."/>
            <person name="Dong S."/>
            <person name="Downton P."/>
            <person name="Dumas B."/>
            <person name="Fabro G."/>
            <person name="Fronick C."/>
            <person name="Fuerstenberg S.I."/>
            <person name="Fulton L."/>
            <person name="Gaulin E."/>
            <person name="Govers F."/>
            <person name="Hughes L."/>
            <person name="Humphray S."/>
            <person name="Jiang R.H."/>
            <person name="Judelson H."/>
            <person name="Kamoun S."/>
            <person name="Kyung K."/>
            <person name="Meijer H."/>
            <person name="Minx P."/>
            <person name="Morris P."/>
            <person name="Nelson J."/>
            <person name="Phuntumart V."/>
            <person name="Qutob D."/>
            <person name="Rehmany A."/>
            <person name="Rougon-Cardoso A."/>
            <person name="Ryden P."/>
            <person name="Torto-Alalibo T."/>
            <person name="Studholme D."/>
            <person name="Wang Y."/>
            <person name="Win J."/>
            <person name="Wood J."/>
            <person name="Clifton S.W."/>
            <person name="Rogers J."/>
            <person name="Van den Ackerveken G."/>
            <person name="Jones J.D."/>
            <person name="McDowell J.M."/>
            <person name="Beynon J."/>
            <person name="Tyler B.M."/>
        </authorList>
    </citation>
    <scope>NUCLEOTIDE SEQUENCE [LARGE SCALE GENOMIC DNA]</scope>
    <source>
        <strain evidence="2">Emoy2</strain>
    </source>
</reference>
<sequence>MHCKGYSKPTIGIPSRDSDFEKLLERIEKQQFQQQDRTEPYIPLMLLGDSSWYECGEAARPGQNRYGCSVGGVHSSPA</sequence>
<dbReference type="InParanoid" id="M4BQ13"/>